<comment type="pathway">
    <text evidence="1 9">Amino-acid biosynthesis; L-tryptophan biosynthesis; L-tryptophan from chorismate: step 2/5.</text>
</comment>
<evidence type="ECO:0000256" key="9">
    <source>
        <dbReference type="HAMAP-Rule" id="MF_00211"/>
    </source>
</evidence>
<accession>A0A221MHW3</accession>
<protein>
    <recommendedName>
        <fullName evidence="9">Anthranilate phosphoribosyltransferase</fullName>
        <ecNumber evidence="9">2.4.2.18</ecNumber>
    </recommendedName>
</protein>
<dbReference type="UniPathway" id="UPA00035">
    <property type="reaction ID" value="UER00041"/>
</dbReference>
<feature type="binding site" evidence="9">
    <location>
        <position position="225"/>
    </location>
    <ligand>
        <name>Mg(2+)</name>
        <dbReference type="ChEBI" id="CHEBI:18420"/>
        <label>1</label>
    </ligand>
</feature>
<dbReference type="InterPro" id="IPR036320">
    <property type="entry name" value="Glycosyl_Trfase_fam3_N_dom_sf"/>
</dbReference>
<keyword evidence="2 9" id="KW-0028">Amino-acid biosynthesis</keyword>
<feature type="binding site" evidence="9">
    <location>
        <position position="79"/>
    </location>
    <ligand>
        <name>anthranilate</name>
        <dbReference type="ChEBI" id="CHEBI:16567"/>
        <label>1</label>
    </ligand>
</feature>
<dbReference type="PANTHER" id="PTHR43285">
    <property type="entry name" value="ANTHRANILATE PHOSPHORIBOSYLTRANSFERASE"/>
    <property type="match status" value="1"/>
</dbReference>
<keyword evidence="4 9" id="KW-0808">Transferase</keyword>
<dbReference type="Proteomes" id="UP000204391">
    <property type="component" value="Chromosome"/>
</dbReference>
<dbReference type="Pfam" id="PF02885">
    <property type="entry name" value="Glycos_trans_3N"/>
    <property type="match status" value="1"/>
</dbReference>
<feature type="binding site" evidence="9">
    <location>
        <begin position="107"/>
        <end position="115"/>
    </location>
    <ligand>
        <name>5-phospho-alpha-D-ribose 1-diphosphate</name>
        <dbReference type="ChEBI" id="CHEBI:58017"/>
    </ligand>
</feature>
<feature type="binding site" evidence="9">
    <location>
        <position position="79"/>
    </location>
    <ligand>
        <name>5-phospho-alpha-D-ribose 1-diphosphate</name>
        <dbReference type="ChEBI" id="CHEBI:58017"/>
    </ligand>
</feature>
<feature type="binding site" evidence="9">
    <location>
        <position position="224"/>
    </location>
    <ligand>
        <name>Mg(2+)</name>
        <dbReference type="ChEBI" id="CHEBI:18420"/>
        <label>2</label>
    </ligand>
</feature>
<dbReference type="InterPro" id="IPR017459">
    <property type="entry name" value="Glycosyl_Trfase_fam3_N_dom"/>
</dbReference>
<comment type="cofactor">
    <cofactor evidence="9">
        <name>Mg(2+)</name>
        <dbReference type="ChEBI" id="CHEBI:18420"/>
    </cofactor>
    <text evidence="9">Binds 2 magnesium ions per monomer.</text>
</comment>
<comment type="function">
    <text evidence="9">Catalyzes the transfer of the phosphoribosyl group of 5-phosphorylribose-1-pyrophosphate (PRPP) to anthranilate to yield N-(5'-phosphoribosyl)-anthranilate (PRA).</text>
</comment>
<feature type="domain" description="Glycosyl transferase family 3 N-terminal" evidence="11">
    <location>
        <begin position="2"/>
        <end position="62"/>
    </location>
</feature>
<organism evidence="12 13">
    <name type="scientific">Virgibacillus necropolis</name>
    <dbReference type="NCBI Taxonomy" id="163877"/>
    <lineage>
        <taxon>Bacteria</taxon>
        <taxon>Bacillati</taxon>
        <taxon>Bacillota</taxon>
        <taxon>Bacilli</taxon>
        <taxon>Bacillales</taxon>
        <taxon>Bacillaceae</taxon>
        <taxon>Virgibacillus</taxon>
    </lineage>
</organism>
<keyword evidence="13" id="KW-1185">Reference proteome</keyword>
<dbReference type="SUPFAM" id="SSF52418">
    <property type="entry name" value="Nucleoside phosphorylase/phosphoribosyltransferase catalytic domain"/>
    <property type="match status" value="1"/>
</dbReference>
<evidence type="ECO:0000313" key="12">
    <source>
        <dbReference type="EMBL" id="ASN07221.1"/>
    </source>
</evidence>
<dbReference type="InterPro" id="IPR005940">
    <property type="entry name" value="Anthranilate_Pribosyl_Tfrase"/>
</dbReference>
<dbReference type="FunFam" id="3.40.1030.10:FF:000002">
    <property type="entry name" value="Anthranilate phosphoribosyltransferase"/>
    <property type="match status" value="1"/>
</dbReference>
<evidence type="ECO:0000256" key="7">
    <source>
        <dbReference type="ARBA" id="ARBA00052328"/>
    </source>
</evidence>
<evidence type="ECO:0000256" key="8">
    <source>
        <dbReference type="ARBA" id="ARBA00061188"/>
    </source>
</evidence>
<feature type="binding site" evidence="9">
    <location>
        <begin position="82"/>
        <end position="83"/>
    </location>
    <ligand>
        <name>5-phospho-alpha-D-ribose 1-diphosphate</name>
        <dbReference type="ChEBI" id="CHEBI:58017"/>
    </ligand>
</feature>
<dbReference type="GO" id="GO:0000162">
    <property type="term" value="P:L-tryptophan biosynthetic process"/>
    <property type="evidence" value="ECO:0007669"/>
    <property type="project" value="UniProtKB-UniRule"/>
</dbReference>
<evidence type="ECO:0000256" key="1">
    <source>
        <dbReference type="ARBA" id="ARBA00004907"/>
    </source>
</evidence>
<comment type="similarity">
    <text evidence="9">Belongs to the anthranilate phosphoribosyltransferase family.</text>
</comment>
<dbReference type="KEGG" id="vne:CFK40_20545"/>
<evidence type="ECO:0000259" key="11">
    <source>
        <dbReference type="Pfam" id="PF02885"/>
    </source>
</evidence>
<feature type="domain" description="Glycosyl transferase family 3" evidence="10">
    <location>
        <begin position="73"/>
        <end position="323"/>
    </location>
</feature>
<dbReference type="SUPFAM" id="SSF47648">
    <property type="entry name" value="Nucleoside phosphorylase/phosphoribosyltransferase N-terminal domain"/>
    <property type="match status" value="1"/>
</dbReference>
<feature type="binding site" evidence="9">
    <location>
        <begin position="89"/>
        <end position="92"/>
    </location>
    <ligand>
        <name>5-phospho-alpha-D-ribose 1-diphosphate</name>
        <dbReference type="ChEBI" id="CHEBI:58017"/>
    </ligand>
</feature>
<gene>
    <name evidence="9 12" type="primary">trpD</name>
    <name evidence="12" type="ORF">CFK40_20545</name>
</gene>
<dbReference type="InterPro" id="IPR035902">
    <property type="entry name" value="Nuc_phospho_transferase"/>
</dbReference>
<evidence type="ECO:0000256" key="2">
    <source>
        <dbReference type="ARBA" id="ARBA00022605"/>
    </source>
</evidence>
<evidence type="ECO:0000313" key="13">
    <source>
        <dbReference type="Proteomes" id="UP000204391"/>
    </source>
</evidence>
<evidence type="ECO:0000256" key="3">
    <source>
        <dbReference type="ARBA" id="ARBA00022676"/>
    </source>
</evidence>
<feature type="binding site" evidence="9">
    <location>
        <position position="110"/>
    </location>
    <ligand>
        <name>anthranilate</name>
        <dbReference type="ChEBI" id="CHEBI:16567"/>
        <label>1</label>
    </ligand>
</feature>
<keyword evidence="6 9" id="KW-0057">Aromatic amino acid biosynthesis</keyword>
<evidence type="ECO:0000256" key="5">
    <source>
        <dbReference type="ARBA" id="ARBA00022822"/>
    </source>
</evidence>
<comment type="caution">
    <text evidence="9">Lacks conserved residue(s) required for the propagation of feature annotation.</text>
</comment>
<sequence length="341" mass="36959">MKQHLEKLMNQENLTIEEMKQATEHCFTPNITDTEIASLLTALRAKGETADEVAGIVDVIRSESQSVPTSLSHVMDNCGTGGDQSHSFNISTTAAFIIAGAGVTIAKHGNRSISSKTGSADVLEHLGISLSFQPEQTEEILQKNGIAFLYAPHIHPNLKRFMKVRKELGLPTILNLIGPLTNPVELDSQLLGIYRRDMLAMMAESLKKLGRRRALVVNGAGYMDEASLAGDNHLVLLDNGQTSAFTLHPEELDLPVYTNEQIRGGDAKENAVILQNVLQGKPGAYLDTAVLNAGLGLFANGKATTIEKGIELARESISSGAAYEKLQRLMEYSKQIPSEVI</sequence>
<dbReference type="GO" id="GO:0000287">
    <property type="term" value="F:magnesium ion binding"/>
    <property type="evidence" value="ECO:0007669"/>
    <property type="project" value="UniProtKB-UniRule"/>
</dbReference>
<dbReference type="OrthoDB" id="9806430at2"/>
<feature type="binding site" evidence="9">
    <location>
        <position position="119"/>
    </location>
    <ligand>
        <name>5-phospho-alpha-D-ribose 1-diphosphate</name>
        <dbReference type="ChEBI" id="CHEBI:58017"/>
    </ligand>
</feature>
<feature type="binding site" evidence="9">
    <location>
        <position position="165"/>
    </location>
    <ligand>
        <name>anthranilate</name>
        <dbReference type="ChEBI" id="CHEBI:16567"/>
        <label>2</label>
    </ligand>
</feature>
<evidence type="ECO:0000259" key="10">
    <source>
        <dbReference type="Pfam" id="PF00591"/>
    </source>
</evidence>
<dbReference type="PANTHER" id="PTHR43285:SF2">
    <property type="entry name" value="ANTHRANILATE PHOSPHORIBOSYLTRANSFERASE"/>
    <property type="match status" value="1"/>
</dbReference>
<evidence type="ECO:0000256" key="4">
    <source>
        <dbReference type="ARBA" id="ARBA00022679"/>
    </source>
</evidence>
<keyword evidence="3 9" id="KW-0328">Glycosyltransferase</keyword>
<evidence type="ECO:0000256" key="6">
    <source>
        <dbReference type="ARBA" id="ARBA00023141"/>
    </source>
</evidence>
<comment type="similarity">
    <text evidence="8">In the C-terminal section; belongs to the anthranilate phosphoribosyltransferase family.</text>
</comment>
<dbReference type="InterPro" id="IPR000312">
    <property type="entry name" value="Glycosyl_Trfase_fam3"/>
</dbReference>
<dbReference type="GO" id="GO:0004048">
    <property type="term" value="F:anthranilate phosphoribosyltransferase activity"/>
    <property type="evidence" value="ECO:0007669"/>
    <property type="project" value="UniProtKB-UniRule"/>
</dbReference>
<dbReference type="EMBL" id="CP022437">
    <property type="protein sequence ID" value="ASN07221.1"/>
    <property type="molecule type" value="Genomic_DNA"/>
</dbReference>
<dbReference type="EC" id="2.4.2.18" evidence="9"/>
<dbReference type="NCBIfam" id="TIGR01245">
    <property type="entry name" value="trpD"/>
    <property type="match status" value="1"/>
</dbReference>
<feature type="binding site" evidence="9">
    <location>
        <position position="225"/>
    </location>
    <ligand>
        <name>Mg(2+)</name>
        <dbReference type="ChEBI" id="CHEBI:18420"/>
        <label>2</label>
    </ligand>
</feature>
<dbReference type="Pfam" id="PF00591">
    <property type="entry name" value="Glycos_transf_3"/>
    <property type="match status" value="1"/>
</dbReference>
<feature type="binding site" evidence="9">
    <location>
        <position position="87"/>
    </location>
    <ligand>
        <name>5-phospho-alpha-D-ribose 1-diphosphate</name>
        <dbReference type="ChEBI" id="CHEBI:58017"/>
    </ligand>
</feature>
<keyword evidence="5 9" id="KW-0822">Tryptophan biosynthesis</keyword>
<proteinExistence type="inferred from homology"/>
<dbReference type="Gene3D" id="1.20.970.10">
    <property type="entry name" value="Transferase, Pyrimidine Nucleoside Phosphorylase, Chain C"/>
    <property type="match status" value="1"/>
</dbReference>
<reference evidence="12 13" key="1">
    <citation type="journal article" date="2003" name="Int. J. Syst. Evol. Microbiol.">
        <title>Virgibacillus carmonensis sp. nov., Virgibacillus necropolis sp. nov. and Virgibacillus picturae sp. nov., three novel species isolated from deteriorated mural paintings, transfer of the species of the genus salibacillus to Virgibacillus, as Virgibacillus marismortui comb. nov. and Virgibacillus salexigens comb. nov., and emended description of the genus Virgibacillus.</title>
        <authorList>
            <person name="Heyrman J."/>
            <person name="Logan N.A."/>
            <person name="Busse H.J."/>
            <person name="Balcaen A."/>
            <person name="Lebbe L."/>
            <person name="Rodriguez-Diaz M."/>
            <person name="Swings J."/>
            <person name="De Vos P."/>
        </authorList>
    </citation>
    <scope>NUCLEOTIDE SEQUENCE [LARGE SCALE GENOMIC DNA]</scope>
    <source>
        <strain evidence="12 13">LMG 19488</strain>
    </source>
</reference>
<comment type="subunit">
    <text evidence="9">Homodimer.</text>
</comment>
<dbReference type="AlphaFoldDB" id="A0A221MHW3"/>
<dbReference type="GO" id="GO:0005829">
    <property type="term" value="C:cytosol"/>
    <property type="evidence" value="ECO:0007669"/>
    <property type="project" value="TreeGrafter"/>
</dbReference>
<comment type="catalytic activity">
    <reaction evidence="7 9">
        <text>N-(5-phospho-beta-D-ribosyl)anthranilate + diphosphate = 5-phospho-alpha-D-ribose 1-diphosphate + anthranilate</text>
        <dbReference type="Rhea" id="RHEA:11768"/>
        <dbReference type="ChEBI" id="CHEBI:16567"/>
        <dbReference type="ChEBI" id="CHEBI:18277"/>
        <dbReference type="ChEBI" id="CHEBI:33019"/>
        <dbReference type="ChEBI" id="CHEBI:58017"/>
        <dbReference type="EC" id="2.4.2.18"/>
    </reaction>
</comment>
<dbReference type="HAMAP" id="MF_00211">
    <property type="entry name" value="TrpD"/>
    <property type="match status" value="1"/>
</dbReference>
<keyword evidence="9" id="KW-0460">Magnesium</keyword>
<dbReference type="RefSeq" id="WP_089534214.1">
    <property type="nucleotide sequence ID" value="NZ_CP022437.1"/>
</dbReference>
<dbReference type="Gene3D" id="3.40.1030.10">
    <property type="entry name" value="Nucleoside phosphorylase/phosphoribosyltransferase catalytic domain"/>
    <property type="match status" value="1"/>
</dbReference>
<feature type="binding site" evidence="9">
    <location>
        <position position="91"/>
    </location>
    <ligand>
        <name>Mg(2+)</name>
        <dbReference type="ChEBI" id="CHEBI:18420"/>
        <label>1</label>
    </ligand>
</feature>
<name>A0A221MHW3_9BACI</name>
<keyword evidence="9" id="KW-0479">Metal-binding</keyword>